<dbReference type="RefSeq" id="WP_273158274.1">
    <property type="nucleotide sequence ID" value="NZ_JABZSJ010000003.1"/>
</dbReference>
<dbReference type="AlphaFoldDB" id="A0A930HKS3"/>
<proteinExistence type="predicted"/>
<organism evidence="2 3">
    <name type="scientific">Prevotella aurantiaca</name>
    <dbReference type="NCBI Taxonomy" id="596085"/>
    <lineage>
        <taxon>Bacteria</taxon>
        <taxon>Pseudomonadati</taxon>
        <taxon>Bacteroidota</taxon>
        <taxon>Bacteroidia</taxon>
        <taxon>Bacteroidales</taxon>
        <taxon>Prevotellaceae</taxon>
        <taxon>Prevotella</taxon>
    </lineage>
</organism>
<keyword evidence="1" id="KW-0472">Membrane</keyword>
<gene>
    <name evidence="2" type="ORF">HXN26_01280</name>
</gene>
<evidence type="ECO:0000256" key="1">
    <source>
        <dbReference type="SAM" id="Phobius"/>
    </source>
</evidence>
<evidence type="ECO:0000313" key="2">
    <source>
        <dbReference type="EMBL" id="MBF1383482.1"/>
    </source>
</evidence>
<accession>A0A930HKS3</accession>
<dbReference type="EMBL" id="JABZSJ010000003">
    <property type="protein sequence ID" value="MBF1383482.1"/>
    <property type="molecule type" value="Genomic_DNA"/>
</dbReference>
<sequence length="72" mass="8569">MIGEVSFAVDNSYFDVEKVNFWLGFKYAALFFIVTFKSFIFNKLQNHYCSMVNLWNFSVKKIELFEKNDGTF</sequence>
<comment type="caution">
    <text evidence="2">The sequence shown here is derived from an EMBL/GenBank/DDBJ whole genome shotgun (WGS) entry which is preliminary data.</text>
</comment>
<evidence type="ECO:0000313" key="3">
    <source>
        <dbReference type="Proteomes" id="UP000771736"/>
    </source>
</evidence>
<keyword evidence="1" id="KW-1133">Transmembrane helix</keyword>
<feature type="transmembrane region" description="Helical" evidence="1">
    <location>
        <begin position="20"/>
        <end position="41"/>
    </location>
</feature>
<protein>
    <submittedName>
        <fullName evidence="2">Uncharacterized protein</fullName>
    </submittedName>
</protein>
<keyword evidence="1" id="KW-0812">Transmembrane</keyword>
<dbReference type="Proteomes" id="UP000771736">
    <property type="component" value="Unassembled WGS sequence"/>
</dbReference>
<reference evidence="2" key="1">
    <citation type="submission" date="2020-04" db="EMBL/GenBank/DDBJ databases">
        <title>Deep metagenomics examines the oral microbiome during advanced dental caries in children, revealing novel taxa and co-occurrences with host molecules.</title>
        <authorList>
            <person name="Baker J.L."/>
            <person name="Morton J.T."/>
            <person name="Dinis M."/>
            <person name="Alvarez R."/>
            <person name="Tran N.C."/>
            <person name="Knight R."/>
            <person name="Edlund A."/>
        </authorList>
    </citation>
    <scope>NUCLEOTIDE SEQUENCE</scope>
    <source>
        <strain evidence="2">JCVI_44_bin.5</strain>
    </source>
</reference>
<name>A0A930HKS3_9BACT</name>